<protein>
    <submittedName>
        <fullName evidence="3">Sigma-B regulation protein RsbQ</fullName>
    </submittedName>
</protein>
<dbReference type="InterPro" id="IPR000073">
    <property type="entry name" value="AB_hydrolase_1"/>
</dbReference>
<dbReference type="Gene3D" id="3.40.50.1820">
    <property type="entry name" value="alpha/beta hydrolase"/>
    <property type="match status" value="1"/>
</dbReference>
<dbReference type="SUPFAM" id="SSF53474">
    <property type="entry name" value="alpha/beta-Hydrolases"/>
    <property type="match status" value="1"/>
</dbReference>
<dbReference type="Pfam" id="PF12697">
    <property type="entry name" value="Abhydrolase_6"/>
    <property type="match status" value="1"/>
</dbReference>
<accession>A0A1G9B4Z9</accession>
<dbReference type="STRING" id="407036.SAMN05216243_2815"/>
<dbReference type="PANTHER" id="PTHR43039">
    <property type="entry name" value="ESTERASE-RELATED"/>
    <property type="match status" value="1"/>
</dbReference>
<dbReference type="OrthoDB" id="9780932at2"/>
<sequence length="277" mass="30983">MDRNIVARNNVTIKGKGSQPILFAPGFGCDQSVWSMVSKSFEQDYQVILFDYVGMGKSDLGAFDYDKYSTLDGYVQDVLDICSALALKDVILVGHSVGSMIGMLASLRQPDYFSSLIMIGPSPCYLNHPPDYFGGFEKEELFGLIDMMDKNYIGWANAFASTITNDAEHPEVAEALEDRFCSTDPVIARRFAETCFFADNRKELPKVTLSTLILQCAEDVIAPTVVGDYMHQQLPESTIRYMKARGHCPHMSHPDETVELMHNYLEERKSEKIGGLT</sequence>
<proteinExistence type="inferred from homology"/>
<evidence type="ECO:0000313" key="4">
    <source>
        <dbReference type="Proteomes" id="UP000198694"/>
    </source>
</evidence>
<evidence type="ECO:0000313" key="3">
    <source>
        <dbReference type="EMBL" id="SDK34626.1"/>
    </source>
</evidence>
<dbReference type="RefSeq" id="WP_093215429.1">
    <property type="nucleotide sequence ID" value="NZ_FNFL01000005.1"/>
</dbReference>
<gene>
    <name evidence="3" type="ORF">SAMN05216243_2815</name>
</gene>
<organism evidence="3 4">
    <name type="scientific">Sediminibacillus albus</name>
    <dbReference type="NCBI Taxonomy" id="407036"/>
    <lineage>
        <taxon>Bacteria</taxon>
        <taxon>Bacillati</taxon>
        <taxon>Bacillota</taxon>
        <taxon>Bacilli</taxon>
        <taxon>Bacillales</taxon>
        <taxon>Bacillaceae</taxon>
        <taxon>Sediminibacillus</taxon>
    </lineage>
</organism>
<evidence type="ECO:0000259" key="2">
    <source>
        <dbReference type="Pfam" id="PF12697"/>
    </source>
</evidence>
<dbReference type="PRINTS" id="PR00111">
    <property type="entry name" value="ABHYDROLASE"/>
</dbReference>
<dbReference type="InterPro" id="IPR029058">
    <property type="entry name" value="AB_hydrolase_fold"/>
</dbReference>
<dbReference type="AlphaFoldDB" id="A0A1G9B4Z9"/>
<feature type="domain" description="AB hydrolase-1" evidence="2">
    <location>
        <begin position="21"/>
        <end position="259"/>
    </location>
</feature>
<name>A0A1G9B4Z9_9BACI</name>
<comment type="similarity">
    <text evidence="1">Belongs to the AB hydrolase superfamily.</text>
</comment>
<reference evidence="3 4" key="1">
    <citation type="submission" date="2016-10" db="EMBL/GenBank/DDBJ databases">
        <authorList>
            <person name="de Groot N.N."/>
        </authorList>
    </citation>
    <scope>NUCLEOTIDE SEQUENCE [LARGE SCALE GENOMIC DNA]</scope>
    <source>
        <strain evidence="3 4">CGMCC 1.6502</strain>
    </source>
</reference>
<evidence type="ECO:0000256" key="1">
    <source>
        <dbReference type="ARBA" id="ARBA00008645"/>
    </source>
</evidence>
<dbReference type="EMBL" id="FNFL01000005">
    <property type="protein sequence ID" value="SDK34626.1"/>
    <property type="molecule type" value="Genomic_DNA"/>
</dbReference>
<keyword evidence="4" id="KW-1185">Reference proteome</keyword>
<dbReference type="Proteomes" id="UP000198694">
    <property type="component" value="Unassembled WGS sequence"/>
</dbReference>